<keyword evidence="2" id="KW-1185">Reference proteome</keyword>
<gene>
    <name evidence="1" type="ORF">KPL71_009920</name>
</gene>
<protein>
    <submittedName>
        <fullName evidence="1">Uncharacterized protein</fullName>
    </submittedName>
</protein>
<dbReference type="Proteomes" id="UP000829398">
    <property type="component" value="Chromosome 3"/>
</dbReference>
<dbReference type="EMBL" id="CM039172">
    <property type="protein sequence ID" value="KAH9785317.1"/>
    <property type="molecule type" value="Genomic_DNA"/>
</dbReference>
<accession>A0ACB8MI86</accession>
<proteinExistence type="predicted"/>
<reference evidence="2" key="1">
    <citation type="journal article" date="2023" name="Hortic. Res.">
        <title>A chromosome-level phased genome enabling allele-level studies in sweet orange: a case study on citrus Huanglongbing tolerance.</title>
        <authorList>
            <person name="Wu B."/>
            <person name="Yu Q."/>
            <person name="Deng Z."/>
            <person name="Duan Y."/>
            <person name="Luo F."/>
            <person name="Gmitter F. Jr."/>
        </authorList>
    </citation>
    <scope>NUCLEOTIDE SEQUENCE [LARGE SCALE GENOMIC DNA]</scope>
    <source>
        <strain evidence="2">cv. Valencia</strain>
    </source>
</reference>
<comment type="caution">
    <text evidence="1">The sequence shown here is derived from an EMBL/GenBank/DDBJ whole genome shotgun (WGS) entry which is preliminary data.</text>
</comment>
<name>A0ACB8MI86_CITSI</name>
<organism evidence="1 2">
    <name type="scientific">Citrus sinensis</name>
    <name type="common">Sweet orange</name>
    <name type="synonym">Citrus aurantium var. sinensis</name>
    <dbReference type="NCBI Taxonomy" id="2711"/>
    <lineage>
        <taxon>Eukaryota</taxon>
        <taxon>Viridiplantae</taxon>
        <taxon>Streptophyta</taxon>
        <taxon>Embryophyta</taxon>
        <taxon>Tracheophyta</taxon>
        <taxon>Spermatophyta</taxon>
        <taxon>Magnoliopsida</taxon>
        <taxon>eudicotyledons</taxon>
        <taxon>Gunneridae</taxon>
        <taxon>Pentapetalae</taxon>
        <taxon>rosids</taxon>
        <taxon>malvids</taxon>
        <taxon>Sapindales</taxon>
        <taxon>Rutaceae</taxon>
        <taxon>Aurantioideae</taxon>
        <taxon>Citrus</taxon>
    </lineage>
</organism>
<sequence length="386" mass="43268">MFLLQIDPEAEVYSSQWQVQTHNIFKAAVMELFNIAVREGLLGKQENPPMVVSGELAKKFQSAPSPGMIVELSVDSSVFQFSPAYLISNITNLDKWISMFSNIVSSGYHVSVDGLEDLSSFAPELKHVQMLDVEFHIPMPFTQRRSCTLMMFHTEVNPSVWAVVDIGIDYLPVSPSHFPKFLIRRPSGLIVKQQSAGGCKVKFIRSISDTPDGRKWTHLTSNELMIFWAGNASIGVFNCLATFNLMEKPYAVFKKVSDLNSSIQWENLQIITRPQLEIKLASTDGINGIQVFSKDHCRLVNVISGDGYCYVVTSMPLSQEAFLSRSWSDINPSGFATLLVSHPMPNQLDQQIPENQGQLPENADPDCWTCNENMHCAYILPSCFIM</sequence>
<evidence type="ECO:0000313" key="2">
    <source>
        <dbReference type="Proteomes" id="UP000829398"/>
    </source>
</evidence>
<evidence type="ECO:0000313" key="1">
    <source>
        <dbReference type="EMBL" id="KAH9785317.1"/>
    </source>
</evidence>